<dbReference type="Pfam" id="PF13489">
    <property type="entry name" value="Methyltransf_23"/>
    <property type="match status" value="1"/>
</dbReference>
<reference evidence="2 3" key="1">
    <citation type="submission" date="2016-04" db="EMBL/GenBank/DDBJ databases">
        <title>A degradative enzymes factory behind the ericoid mycorrhizal symbiosis.</title>
        <authorList>
            <consortium name="DOE Joint Genome Institute"/>
            <person name="Martino E."/>
            <person name="Morin E."/>
            <person name="Grelet G."/>
            <person name="Kuo A."/>
            <person name="Kohler A."/>
            <person name="Daghino S."/>
            <person name="Barry K."/>
            <person name="Choi C."/>
            <person name="Cichocki N."/>
            <person name="Clum A."/>
            <person name="Copeland A."/>
            <person name="Hainaut M."/>
            <person name="Haridas S."/>
            <person name="Labutti K."/>
            <person name="Lindquist E."/>
            <person name="Lipzen A."/>
            <person name="Khouja H.-R."/>
            <person name="Murat C."/>
            <person name="Ohm R."/>
            <person name="Olson A."/>
            <person name="Spatafora J."/>
            <person name="Veneault-Fourrey C."/>
            <person name="Henrissat B."/>
            <person name="Grigoriev I."/>
            <person name="Martin F."/>
            <person name="Perotto S."/>
        </authorList>
    </citation>
    <scope>NUCLEOTIDE SEQUENCE [LARGE SCALE GENOMIC DNA]</scope>
    <source>
        <strain evidence="2 3">F</strain>
    </source>
</reference>
<dbReference type="EMBL" id="KZ613944">
    <property type="protein sequence ID" value="PMD41098.1"/>
    <property type="molecule type" value="Genomic_DNA"/>
</dbReference>
<dbReference type="AlphaFoldDB" id="A0A2J6RRF7"/>
<name>A0A2J6RRF7_HYAVF</name>
<dbReference type="PANTHER" id="PTHR43591:SF31">
    <property type="entry name" value="LAEA-LIKE, PUTATIVE (AFU_ORTHOLOGUE AFUA_8G01930)-RELATED"/>
    <property type="match status" value="1"/>
</dbReference>
<evidence type="ECO:0000313" key="3">
    <source>
        <dbReference type="Proteomes" id="UP000235786"/>
    </source>
</evidence>
<feature type="region of interest" description="Disordered" evidence="1">
    <location>
        <begin position="1"/>
        <end position="27"/>
    </location>
</feature>
<dbReference type="Proteomes" id="UP000235786">
    <property type="component" value="Unassembled WGS sequence"/>
</dbReference>
<keyword evidence="2" id="KW-0489">Methyltransferase</keyword>
<protein>
    <submittedName>
        <fullName evidence="2">S-adenosyl-L-methionine-dependent methyltransferase</fullName>
    </submittedName>
</protein>
<keyword evidence="2" id="KW-0808">Transferase</keyword>
<accession>A0A2J6RRF7</accession>
<dbReference type="STRING" id="1149755.A0A2J6RRF7"/>
<evidence type="ECO:0000313" key="2">
    <source>
        <dbReference type="EMBL" id="PMD41098.1"/>
    </source>
</evidence>
<dbReference type="GO" id="GO:0008168">
    <property type="term" value="F:methyltransferase activity"/>
    <property type="evidence" value="ECO:0007669"/>
    <property type="project" value="UniProtKB-KW"/>
</dbReference>
<keyword evidence="3" id="KW-1185">Reference proteome</keyword>
<dbReference type="CDD" id="cd02440">
    <property type="entry name" value="AdoMet_MTases"/>
    <property type="match status" value="1"/>
</dbReference>
<feature type="compositionally biased region" description="Pro residues" evidence="1">
    <location>
        <begin position="1"/>
        <end position="11"/>
    </location>
</feature>
<organism evidence="2 3">
    <name type="scientific">Hyaloscypha variabilis (strain UAMH 11265 / GT02V1 / F)</name>
    <name type="common">Meliniomyces variabilis</name>
    <dbReference type="NCBI Taxonomy" id="1149755"/>
    <lineage>
        <taxon>Eukaryota</taxon>
        <taxon>Fungi</taxon>
        <taxon>Dikarya</taxon>
        <taxon>Ascomycota</taxon>
        <taxon>Pezizomycotina</taxon>
        <taxon>Leotiomycetes</taxon>
        <taxon>Helotiales</taxon>
        <taxon>Hyaloscyphaceae</taxon>
        <taxon>Hyaloscypha</taxon>
        <taxon>Hyaloscypha variabilis</taxon>
    </lineage>
</organism>
<dbReference type="GO" id="GO:0032259">
    <property type="term" value="P:methylation"/>
    <property type="evidence" value="ECO:0007669"/>
    <property type="project" value="UniProtKB-KW"/>
</dbReference>
<dbReference type="OrthoDB" id="2013972at2759"/>
<dbReference type="PANTHER" id="PTHR43591">
    <property type="entry name" value="METHYLTRANSFERASE"/>
    <property type="match status" value="1"/>
</dbReference>
<proteinExistence type="predicted"/>
<dbReference type="SUPFAM" id="SSF53335">
    <property type="entry name" value="S-adenosyl-L-methionine-dependent methyltransferases"/>
    <property type="match status" value="1"/>
</dbReference>
<dbReference type="Gene3D" id="3.40.50.150">
    <property type="entry name" value="Vaccinia Virus protein VP39"/>
    <property type="match status" value="1"/>
</dbReference>
<dbReference type="InterPro" id="IPR029063">
    <property type="entry name" value="SAM-dependent_MTases_sf"/>
</dbReference>
<sequence length="331" mass="37469">MADPQIPPPSLPEADDDDNDSSLGLELASSTTSIGSSILKYREENGRTYHAYKDGVYNFPNDEPEKDRLDLQHHQFTLTFKGKLCTAPIATEKKLHRALDVGTGTGIWAIDFADEHPETAVIGVDLSPIQPVHIPPNLTFQVDDVEEPWTYQEKFDFIYSRMMIGSFANVPRFIEQAFNNLSPGGYLEMVDLSYPIKTIDNTFPENSALSKWSDLFMEACEKVGRSATCAQLYKEQMIAAGFTNVVETKYIWPSNRWPKDKKLKDLGMWQLENLSGGLEAITAALWTRVLGWTKEETDVMIAQVRNELKDTKIHSYWDIYVVYGEKPQSIA</sequence>
<evidence type="ECO:0000256" key="1">
    <source>
        <dbReference type="SAM" id="MobiDB-lite"/>
    </source>
</evidence>
<gene>
    <name evidence="2" type="ORF">L207DRAFT_457462</name>
</gene>